<gene>
    <name evidence="1" type="ORF">EH31_08620</name>
</gene>
<dbReference type="AlphaFoldDB" id="A0A074M616"/>
<reference evidence="1 2" key="1">
    <citation type="submission" date="2014-04" db="EMBL/GenBank/DDBJ databases">
        <title>A comprehensive comparison of genomes of Erythrobacter spp. strains.</title>
        <authorList>
            <person name="Zheng Q."/>
        </authorList>
    </citation>
    <scope>NUCLEOTIDE SEQUENCE [LARGE SCALE GENOMIC DNA]</scope>
    <source>
        <strain evidence="1 2">DSM 6997</strain>
    </source>
</reference>
<comment type="caution">
    <text evidence="1">The sequence shown here is derived from an EMBL/GenBank/DDBJ whole genome shotgun (WGS) entry which is preliminary data.</text>
</comment>
<accession>A0A074M616</accession>
<evidence type="ECO:0000313" key="1">
    <source>
        <dbReference type="EMBL" id="KEO90146.1"/>
    </source>
</evidence>
<keyword evidence="2" id="KW-1185">Reference proteome</keyword>
<dbReference type="EMBL" id="JMIW01000003">
    <property type="protein sequence ID" value="KEO90146.1"/>
    <property type="molecule type" value="Genomic_DNA"/>
</dbReference>
<name>A0A074M616_ERYLO</name>
<dbReference type="STRING" id="1044.EH31_08620"/>
<protein>
    <submittedName>
        <fullName evidence="1">Uncharacterized protein</fullName>
    </submittedName>
</protein>
<dbReference type="Proteomes" id="UP000027647">
    <property type="component" value="Unassembled WGS sequence"/>
</dbReference>
<dbReference type="RefSeq" id="WP_034959613.1">
    <property type="nucleotide sequence ID" value="NZ_JMIW01000003.1"/>
</dbReference>
<proteinExistence type="predicted"/>
<organism evidence="1 2">
    <name type="scientific">Erythrobacter longus</name>
    <dbReference type="NCBI Taxonomy" id="1044"/>
    <lineage>
        <taxon>Bacteria</taxon>
        <taxon>Pseudomonadati</taxon>
        <taxon>Pseudomonadota</taxon>
        <taxon>Alphaproteobacteria</taxon>
        <taxon>Sphingomonadales</taxon>
        <taxon>Erythrobacteraceae</taxon>
        <taxon>Erythrobacter/Porphyrobacter group</taxon>
        <taxon>Erythrobacter</taxon>
    </lineage>
</organism>
<dbReference type="OrthoDB" id="7507446at2"/>
<sequence>MATLAAKGSADLNRFTPPDTRVFDAPCTITVEQSSLHFHAHVELPETITMEPGDKVRVHGAPISIPFGSREVFNRTATVTRAGPVMRVLTKFAAYFDLAELYEVSFNAGRIK</sequence>
<evidence type="ECO:0000313" key="2">
    <source>
        <dbReference type="Proteomes" id="UP000027647"/>
    </source>
</evidence>
<dbReference type="eggNOG" id="ENOG503325Y">
    <property type="taxonomic scope" value="Bacteria"/>
</dbReference>